<dbReference type="NCBIfam" id="NF010172">
    <property type="entry name" value="PRK13654.1"/>
    <property type="match status" value="1"/>
</dbReference>
<evidence type="ECO:0000313" key="13">
    <source>
        <dbReference type="EMBL" id="RGP37005.1"/>
    </source>
</evidence>
<evidence type="ECO:0000256" key="3">
    <source>
        <dbReference type="ARBA" id="ARBA00006550"/>
    </source>
</evidence>
<evidence type="ECO:0000313" key="14">
    <source>
        <dbReference type="Proteomes" id="UP000284547"/>
    </source>
</evidence>
<comment type="cofactor">
    <cofactor evidence="1 11">
        <name>Fe cation</name>
        <dbReference type="ChEBI" id="CHEBI:24875"/>
    </cofactor>
</comment>
<comment type="catalytic activity">
    <reaction evidence="10 11">
        <text>Mg-protoporphyrin IX 13-monomethyl ester + 3 NADPH + 3 O2 + 2 H(+) = 3,8-divinyl protochlorophyllide a + 3 NADP(+) + 5 H2O</text>
        <dbReference type="Rhea" id="RHEA:33235"/>
        <dbReference type="ChEBI" id="CHEBI:15377"/>
        <dbReference type="ChEBI" id="CHEBI:15378"/>
        <dbReference type="ChEBI" id="CHEBI:15379"/>
        <dbReference type="ChEBI" id="CHEBI:57783"/>
        <dbReference type="ChEBI" id="CHEBI:58349"/>
        <dbReference type="ChEBI" id="CHEBI:58632"/>
        <dbReference type="ChEBI" id="CHEBI:60491"/>
        <dbReference type="EC" id="1.14.13.81"/>
    </reaction>
</comment>
<dbReference type="OrthoDB" id="141643at2"/>
<dbReference type="SUPFAM" id="SSF47240">
    <property type="entry name" value="Ferritin-like"/>
    <property type="match status" value="1"/>
</dbReference>
<keyword evidence="14" id="KW-1185">Reference proteome</keyword>
<keyword evidence="4 11" id="KW-0602">Photosynthesis</keyword>
<dbReference type="UniPathway" id="UPA00671"/>
<dbReference type="GO" id="GO:0015979">
    <property type="term" value="P:photosynthesis"/>
    <property type="evidence" value="ECO:0007669"/>
    <property type="project" value="UniProtKB-UniRule"/>
</dbReference>
<comment type="pathway">
    <text evidence="2">Porphyrin-containing compound metabolism; chlorophyll biosynthesis.</text>
</comment>
<dbReference type="EC" id="1.14.13.81" evidence="11"/>
<dbReference type="PANTHER" id="PTHR31053:SF2">
    <property type="entry name" value="MAGNESIUM-PROTOPORPHYRIN IX MONOMETHYL ESTER [OXIDATIVE] CYCLASE, CHLOROPLASTIC"/>
    <property type="match status" value="1"/>
</dbReference>
<keyword evidence="6 11" id="KW-0521">NADP</keyword>
<dbReference type="InterPro" id="IPR009078">
    <property type="entry name" value="Ferritin-like_SF"/>
</dbReference>
<evidence type="ECO:0000256" key="7">
    <source>
        <dbReference type="ARBA" id="ARBA00023002"/>
    </source>
</evidence>
<comment type="caution">
    <text evidence="13">The sequence shown here is derived from an EMBL/GenBank/DDBJ whole genome shotgun (WGS) entry which is preliminary data.</text>
</comment>
<dbReference type="InterPro" id="IPR003251">
    <property type="entry name" value="Rr_diiron-bd_dom"/>
</dbReference>
<dbReference type="GO" id="GO:0048529">
    <property type="term" value="F:magnesium-protoporphyrin IX monomethyl ester (oxidative) cyclase activity"/>
    <property type="evidence" value="ECO:0007669"/>
    <property type="project" value="UniProtKB-UniRule"/>
</dbReference>
<evidence type="ECO:0000256" key="8">
    <source>
        <dbReference type="ARBA" id="ARBA00023004"/>
    </source>
</evidence>
<dbReference type="Proteomes" id="UP000284547">
    <property type="component" value="Unassembled WGS sequence"/>
</dbReference>
<evidence type="ECO:0000256" key="10">
    <source>
        <dbReference type="ARBA" id="ARBA00049231"/>
    </source>
</evidence>
<accession>A0A411Z1R2</accession>
<evidence type="ECO:0000256" key="6">
    <source>
        <dbReference type="ARBA" id="ARBA00022857"/>
    </source>
</evidence>
<evidence type="ECO:0000259" key="12">
    <source>
        <dbReference type="Pfam" id="PF02915"/>
    </source>
</evidence>
<reference evidence="13 14" key="1">
    <citation type="submission" date="2018-08" db="EMBL/GenBank/DDBJ databases">
        <title>Flavobacterium tibetense sp. nov., isolated from a wetland YonghuCo on Tibetan Plateau.</title>
        <authorList>
            <person name="Phurbu D."/>
            <person name="Lu H."/>
            <person name="Xing P."/>
        </authorList>
    </citation>
    <scope>NUCLEOTIDE SEQUENCE [LARGE SCALE GENOMIC DNA]</scope>
    <source>
        <strain evidence="13 14">DJC</strain>
    </source>
</reference>
<evidence type="ECO:0000256" key="2">
    <source>
        <dbReference type="ARBA" id="ARBA00005173"/>
    </source>
</evidence>
<dbReference type="RefSeq" id="WP_118152756.1">
    <property type="nucleotide sequence ID" value="NZ_QWEY01000006.1"/>
</dbReference>
<name>A0A411Z1R2_9RHOB</name>
<dbReference type="AlphaFoldDB" id="A0A411Z1R2"/>
<gene>
    <name evidence="11 13" type="primary">acsF</name>
    <name evidence="13" type="ORF">D1012_12730</name>
</gene>
<evidence type="ECO:0000256" key="4">
    <source>
        <dbReference type="ARBA" id="ARBA00022531"/>
    </source>
</evidence>
<comment type="function">
    <text evidence="11">Catalyzes the formation of the isocyclic ring in chlorophyll biosynthesis. Mediates the cyclase reaction, which results in the formation of divinylprotochlorophyllide (Pchlide) characteristic of all chlorophylls from magnesium-protoporphyrin IX 13-monomethyl ester (MgPMME).</text>
</comment>
<keyword evidence="8 11" id="KW-0408">Iron</keyword>
<keyword evidence="11" id="KW-0077">Bacteriochlorophyll biosynthesis</keyword>
<dbReference type="Pfam" id="PF02915">
    <property type="entry name" value="Rubrerythrin"/>
    <property type="match status" value="1"/>
</dbReference>
<evidence type="ECO:0000256" key="5">
    <source>
        <dbReference type="ARBA" id="ARBA00022723"/>
    </source>
</evidence>
<comment type="similarity">
    <text evidence="3 11">Belongs to the AcsF family.</text>
</comment>
<evidence type="ECO:0000256" key="1">
    <source>
        <dbReference type="ARBA" id="ARBA00001962"/>
    </source>
</evidence>
<evidence type="ECO:0000256" key="9">
    <source>
        <dbReference type="ARBA" id="ARBA00023171"/>
    </source>
</evidence>
<dbReference type="GO" id="GO:0036070">
    <property type="term" value="P:light-independent bacteriochlorophyll biosynthetic process"/>
    <property type="evidence" value="ECO:0007669"/>
    <property type="project" value="UniProtKB-UniRule"/>
</dbReference>
<keyword evidence="5 11" id="KW-0479">Metal-binding</keyword>
<protein>
    <recommendedName>
        <fullName evidence="11">Aerobic magnesium-protoporphyrin IX monomethyl ester [oxidative] cyclase</fullName>
        <shortName evidence="11">Aerobic Mg-protoporphyrin IX monomethyl ester oxidative cyclase</shortName>
        <ecNumber evidence="11">1.14.13.81</ecNumber>
    </recommendedName>
</protein>
<dbReference type="EMBL" id="QWEY01000006">
    <property type="protein sequence ID" value="RGP37005.1"/>
    <property type="molecule type" value="Genomic_DNA"/>
</dbReference>
<sequence length="370" mass="43023">MKDVNAEKAHDTTHGELHAELAGKFDTTAMATDTTLLNPRFYTTDFDEMDRIDVTPVRAEWDVLIAQMKSDPNKGHFKKNADWDHVDWAGMEPHLRAEFIDFLVSSCTAEFSGCVLYKEMKRRGNNPDICELFNYMARDEARHAGFINDALREAGVAVNLGFLTKAKKYTYFRPKFIYYATYLSEKIGYARYITIYRHLEAHPEHRFHPIFKWFREWCNDEFSHGEAFALLMRTDPKLTTTWANKLWIRFFLTAVYSTMWVRDHARKDFHEALGVDIDWYDQEVYRKTSAIARQVFPVELDIDHPRWIPGLRRMNAAMLDMEAGRKTGGIKGRLTNAWGTLRALTAFASLYLIPVKHTTPPASVRLEPAY</sequence>
<dbReference type="GO" id="GO:0005506">
    <property type="term" value="F:iron ion binding"/>
    <property type="evidence" value="ECO:0007669"/>
    <property type="project" value="UniProtKB-UniRule"/>
</dbReference>
<organism evidence="13 14">
    <name type="scientific">Pseudotabrizicola alkalilacus</name>
    <dbReference type="NCBI Taxonomy" id="2305252"/>
    <lineage>
        <taxon>Bacteria</taxon>
        <taxon>Pseudomonadati</taxon>
        <taxon>Pseudomonadota</taxon>
        <taxon>Alphaproteobacteria</taxon>
        <taxon>Rhodobacterales</taxon>
        <taxon>Paracoccaceae</taxon>
        <taxon>Pseudotabrizicola</taxon>
    </lineage>
</organism>
<evidence type="ECO:0000256" key="11">
    <source>
        <dbReference type="HAMAP-Rule" id="MF_01840"/>
    </source>
</evidence>
<dbReference type="InterPro" id="IPR008434">
    <property type="entry name" value="AcsF"/>
</dbReference>
<feature type="domain" description="Rubrerythrin diiron-binding" evidence="12">
    <location>
        <begin position="101"/>
        <end position="231"/>
    </location>
</feature>
<dbReference type="CDD" id="cd01047">
    <property type="entry name" value="ACSF"/>
    <property type="match status" value="1"/>
</dbReference>
<keyword evidence="9 11" id="KW-0149">Chlorophyll biosynthesis</keyword>
<proteinExistence type="inferred from homology"/>
<dbReference type="PANTHER" id="PTHR31053">
    <property type="entry name" value="MAGNESIUM-PROTOPORPHYRIN IX MONOMETHYL ESTER [OXIDATIVE] CYCLASE, CHLOROPLASTIC"/>
    <property type="match status" value="1"/>
</dbReference>
<dbReference type="NCBIfam" id="TIGR02029">
    <property type="entry name" value="AcsF"/>
    <property type="match status" value="1"/>
</dbReference>
<comment type="pathway">
    <text evidence="11">Porphyrin-containing compound metabolism; bacteriochlorophyll biosynthesis (light-independent).</text>
</comment>
<dbReference type="HAMAP" id="MF_01840">
    <property type="entry name" value="AcsF"/>
    <property type="match status" value="1"/>
</dbReference>
<dbReference type="UniPathway" id="UPA00668"/>
<keyword evidence="7 11" id="KW-0560">Oxidoreductase</keyword>